<reference evidence="13" key="1">
    <citation type="submission" date="2024-04" db="EMBL/GenBank/DDBJ databases">
        <title>Salinicola lusitanus LLJ914,a marine bacterium isolated from the Okinawa Trough.</title>
        <authorList>
            <person name="Li J."/>
        </authorList>
    </citation>
    <scope>NUCLEOTIDE SEQUENCE [LARGE SCALE GENOMIC DNA]</scope>
</reference>
<evidence type="ECO:0000256" key="10">
    <source>
        <dbReference type="SAM" id="MobiDB-lite"/>
    </source>
</evidence>
<dbReference type="GO" id="GO:0005634">
    <property type="term" value="C:nucleus"/>
    <property type="evidence" value="ECO:0007669"/>
    <property type="project" value="UniProtKB-SubCell"/>
</dbReference>
<evidence type="ECO:0000259" key="11">
    <source>
        <dbReference type="PROSITE" id="PS50071"/>
    </source>
</evidence>
<evidence type="ECO:0000256" key="6">
    <source>
        <dbReference type="ARBA" id="ARBA00023163"/>
    </source>
</evidence>
<feature type="domain" description="Homeobox" evidence="11">
    <location>
        <begin position="273"/>
        <end position="318"/>
    </location>
</feature>
<feature type="region of interest" description="Disordered" evidence="10">
    <location>
        <begin position="133"/>
        <end position="246"/>
    </location>
</feature>
<protein>
    <recommendedName>
        <fullName evidence="11">Homeobox domain-containing protein</fullName>
    </recommendedName>
</protein>
<comment type="subcellular location">
    <subcellularLocation>
        <location evidence="1 8 9">Nucleus</location>
    </subcellularLocation>
</comment>
<dbReference type="PROSITE" id="PS00032">
    <property type="entry name" value="ANTENNAPEDIA"/>
    <property type="match status" value="1"/>
</dbReference>
<keyword evidence="4 8" id="KW-0238">DNA-binding</keyword>
<dbReference type="SUPFAM" id="SSF46689">
    <property type="entry name" value="Homeodomain-like"/>
    <property type="match status" value="1"/>
</dbReference>
<evidence type="ECO:0000256" key="2">
    <source>
        <dbReference type="ARBA" id="ARBA00022473"/>
    </source>
</evidence>
<evidence type="ECO:0000256" key="8">
    <source>
        <dbReference type="PROSITE-ProRule" id="PRU00108"/>
    </source>
</evidence>
<sequence>MLLSFYRLHCAHVTGHKPPFPGYTFLPPGSKQQKKLESCHITRTKQQLFALLLFTKIFPLSSIRPSTQAPGATIGSRASHDQELAAISPQGDWVYQQPAVPSRVPDDLPAVLESFQTSSIKESTVIPPPFEHTIPSLSPCTGSQLKPTARQQHNRRTNISTASNGLQSIHHHQHQQQQQHPNGQAPNPGTAAATVAPAEFPWMKEKKSSKKCAKPGTSSSGGTGGSVGLGSNGAGAVIPPHHAPRRPPRLWVLRLGYGFPHRPGPGGSGRSGSRFQRLRTAYTNTQLLELEKEFHFNKYLCRPRRVEIAALLDLTERQPLEAAGTAESDAELSATAIHLLPPPTPLTAGTKAQPTPEEGRQSRLQLTAHSRCPQRMKAPRKALSCPGTVLLSFPGTVLLSFPGTALLYCPRIVLLFYRQTAPLSCPRTAPQTPLLAAAVSSASSSSTSVLPDWRFCPGDACLSPGLQSSLDSPVDFSEEDFDLFTRTLCTIDLQHLNF</sequence>
<keyword evidence="7 8" id="KW-0539">Nucleus</keyword>
<organism evidence="12 13">
    <name type="scientific">Mugilogobius chulae</name>
    <name type="common">yellowstripe goby</name>
    <dbReference type="NCBI Taxonomy" id="88201"/>
    <lineage>
        <taxon>Eukaryota</taxon>
        <taxon>Metazoa</taxon>
        <taxon>Chordata</taxon>
        <taxon>Craniata</taxon>
        <taxon>Vertebrata</taxon>
        <taxon>Euteleostomi</taxon>
        <taxon>Actinopterygii</taxon>
        <taxon>Neopterygii</taxon>
        <taxon>Teleostei</taxon>
        <taxon>Neoteleostei</taxon>
        <taxon>Acanthomorphata</taxon>
        <taxon>Gobiaria</taxon>
        <taxon>Gobiiformes</taxon>
        <taxon>Gobioidei</taxon>
        <taxon>Gobiidae</taxon>
        <taxon>Gobionellinae</taxon>
        <taxon>Mugilogobius</taxon>
    </lineage>
</organism>
<evidence type="ECO:0000256" key="4">
    <source>
        <dbReference type="ARBA" id="ARBA00023125"/>
    </source>
</evidence>
<dbReference type="CDD" id="cd00086">
    <property type="entry name" value="homeodomain"/>
    <property type="match status" value="1"/>
</dbReference>
<keyword evidence="3" id="KW-0805">Transcription regulation</keyword>
<gene>
    <name evidence="12" type="ORF">WMY93_002239</name>
</gene>
<dbReference type="SMART" id="SM00389">
    <property type="entry name" value="HOX"/>
    <property type="match status" value="1"/>
</dbReference>
<dbReference type="AlphaFoldDB" id="A0AAW0PT08"/>
<feature type="DNA-binding region" description="Homeobox" evidence="8">
    <location>
        <begin position="275"/>
        <end position="319"/>
    </location>
</feature>
<evidence type="ECO:0000256" key="3">
    <source>
        <dbReference type="ARBA" id="ARBA00023015"/>
    </source>
</evidence>
<dbReference type="InterPro" id="IPR001356">
    <property type="entry name" value="HD"/>
</dbReference>
<comment type="caution">
    <text evidence="12">The sequence shown here is derived from an EMBL/GenBank/DDBJ whole genome shotgun (WGS) entry which is preliminary data.</text>
</comment>
<evidence type="ECO:0000256" key="5">
    <source>
        <dbReference type="ARBA" id="ARBA00023155"/>
    </source>
</evidence>
<keyword evidence="2" id="KW-0217">Developmental protein</keyword>
<evidence type="ECO:0000313" key="13">
    <source>
        <dbReference type="Proteomes" id="UP001460270"/>
    </source>
</evidence>
<dbReference type="GO" id="GO:0000981">
    <property type="term" value="F:DNA-binding transcription factor activity, RNA polymerase II-specific"/>
    <property type="evidence" value="ECO:0007669"/>
    <property type="project" value="TreeGrafter"/>
</dbReference>
<keyword evidence="13" id="KW-1185">Reference proteome</keyword>
<evidence type="ECO:0000313" key="12">
    <source>
        <dbReference type="EMBL" id="KAK7938913.1"/>
    </source>
</evidence>
<dbReference type="EMBL" id="JBBPFD010000002">
    <property type="protein sequence ID" value="KAK7938913.1"/>
    <property type="molecule type" value="Genomic_DNA"/>
</dbReference>
<feature type="compositionally biased region" description="Polar residues" evidence="10">
    <location>
        <begin position="135"/>
        <end position="167"/>
    </location>
</feature>
<name>A0AAW0PT08_9GOBI</name>
<evidence type="ECO:0000256" key="9">
    <source>
        <dbReference type="RuleBase" id="RU000682"/>
    </source>
</evidence>
<dbReference type="InterPro" id="IPR009057">
    <property type="entry name" value="Homeodomain-like_sf"/>
</dbReference>
<evidence type="ECO:0000256" key="1">
    <source>
        <dbReference type="ARBA" id="ARBA00004123"/>
    </source>
</evidence>
<keyword evidence="5 8" id="KW-0371">Homeobox</keyword>
<keyword evidence="6" id="KW-0804">Transcription</keyword>
<dbReference type="InterPro" id="IPR001827">
    <property type="entry name" value="Homeobox_Antennapedia_CS"/>
</dbReference>
<dbReference type="PANTHER" id="PTHR45664:SF7">
    <property type="entry name" value="HOMEOBOX PROTEIN HOX-B2"/>
    <property type="match status" value="1"/>
</dbReference>
<dbReference type="PROSITE" id="PS50071">
    <property type="entry name" value="HOMEOBOX_2"/>
    <property type="match status" value="1"/>
</dbReference>
<proteinExistence type="predicted"/>
<dbReference type="Proteomes" id="UP001460270">
    <property type="component" value="Unassembled WGS sequence"/>
</dbReference>
<evidence type="ECO:0000256" key="7">
    <source>
        <dbReference type="ARBA" id="ARBA00023242"/>
    </source>
</evidence>
<feature type="compositionally biased region" description="Gly residues" evidence="10">
    <location>
        <begin position="219"/>
        <end position="233"/>
    </location>
</feature>
<dbReference type="Pfam" id="PF00046">
    <property type="entry name" value="Homeodomain"/>
    <property type="match status" value="1"/>
</dbReference>
<dbReference type="GO" id="GO:0000978">
    <property type="term" value="F:RNA polymerase II cis-regulatory region sequence-specific DNA binding"/>
    <property type="evidence" value="ECO:0007669"/>
    <property type="project" value="TreeGrafter"/>
</dbReference>
<feature type="region of interest" description="Disordered" evidence="10">
    <location>
        <begin position="339"/>
        <end position="375"/>
    </location>
</feature>
<dbReference type="PANTHER" id="PTHR45664">
    <property type="entry name" value="PROTEIN ZERKNUELLT 1-RELATED"/>
    <property type="match status" value="1"/>
</dbReference>
<dbReference type="Gene3D" id="1.10.10.60">
    <property type="entry name" value="Homeodomain-like"/>
    <property type="match status" value="1"/>
</dbReference>
<accession>A0AAW0PT08</accession>